<dbReference type="InterPro" id="IPR011010">
    <property type="entry name" value="DNA_brk_join_enz"/>
</dbReference>
<dbReference type="SUPFAM" id="SSF56349">
    <property type="entry name" value="DNA breaking-rejoining enzymes"/>
    <property type="match status" value="1"/>
</dbReference>
<keyword evidence="4" id="KW-0233">DNA recombination</keyword>
<gene>
    <name evidence="8" type="primary">xerD_3</name>
    <name evidence="8" type="ORF">Pa4123_82640</name>
</gene>
<protein>
    <submittedName>
        <fullName evidence="8">Tyrosine recombinase XerD</fullName>
    </submittedName>
</protein>
<comment type="similarity">
    <text evidence="1">Belongs to the 'phage' integrase family.</text>
</comment>
<dbReference type="RefSeq" id="WP_281904844.1">
    <property type="nucleotide sequence ID" value="NZ_BSDI01000074.1"/>
</dbReference>
<dbReference type="EMBL" id="BSDI01000074">
    <property type="protein sequence ID" value="GLI02986.1"/>
    <property type="molecule type" value="Genomic_DNA"/>
</dbReference>
<reference evidence="8" key="1">
    <citation type="submission" date="2022-12" db="EMBL/GenBank/DDBJ databases">
        <title>New Phytohabitans aurantiacus sp. RD004123 nov., an actinomycete isolated from soil.</title>
        <authorList>
            <person name="Triningsih D.W."/>
            <person name="Harunari E."/>
            <person name="Igarashi Y."/>
        </authorList>
    </citation>
    <scope>NUCLEOTIDE SEQUENCE</scope>
    <source>
        <strain evidence="8">RD004123</strain>
    </source>
</reference>
<dbReference type="PANTHER" id="PTHR30349:SF41">
    <property type="entry name" value="INTEGRASE_RECOMBINASE PROTEIN MJ0367-RELATED"/>
    <property type="match status" value="1"/>
</dbReference>
<feature type="domain" description="Tyr recombinase" evidence="6">
    <location>
        <begin position="136"/>
        <end position="319"/>
    </location>
</feature>
<dbReference type="PANTHER" id="PTHR30349">
    <property type="entry name" value="PHAGE INTEGRASE-RELATED"/>
    <property type="match status" value="1"/>
</dbReference>
<keyword evidence="2" id="KW-0229">DNA integration</keyword>
<evidence type="ECO:0000256" key="5">
    <source>
        <dbReference type="PROSITE-ProRule" id="PRU01248"/>
    </source>
</evidence>
<sequence>MASPLTLATDTADPDGRIVEPRKLTRDLPHGWATLIRDWDRTLRAGNYSPATRYNYLLAVAQLARYLNTGDDVPEAAAVRRAQVESFQAWMIETRSAATALNKHKALQQFFRWLAEDGEIERSPMEHVRQPKTPQPMIPIIHSDDTRRLLDVCRDRDFTSLRDKAIMRLLANTGARLSEVALLHIDDLDMDRDIVRYHGKGAKDRQVRFGPTTGRALSKYLRIRDRHRHAGSTRRLWLAVRGDRPLSANGIKLMLRRRGLAAGVAHVHAHRWRHTFAHEWKLAGGDTGDLMLLLGWASEEMARRYGASAAAERAQQIHARLKVGEHG</sequence>
<dbReference type="Pfam" id="PF13495">
    <property type="entry name" value="Phage_int_SAM_4"/>
    <property type="match status" value="1"/>
</dbReference>
<dbReference type="PROSITE" id="PS51900">
    <property type="entry name" value="CB"/>
    <property type="match status" value="1"/>
</dbReference>
<dbReference type="InterPro" id="IPR050090">
    <property type="entry name" value="Tyrosine_recombinase_XerCD"/>
</dbReference>
<evidence type="ECO:0000256" key="4">
    <source>
        <dbReference type="ARBA" id="ARBA00023172"/>
    </source>
</evidence>
<keyword evidence="9" id="KW-1185">Reference proteome</keyword>
<evidence type="ECO:0000256" key="2">
    <source>
        <dbReference type="ARBA" id="ARBA00022908"/>
    </source>
</evidence>
<evidence type="ECO:0000313" key="8">
    <source>
        <dbReference type="EMBL" id="GLI02986.1"/>
    </source>
</evidence>
<organism evidence="8 9">
    <name type="scientific">Phytohabitans aurantiacus</name>
    <dbReference type="NCBI Taxonomy" id="3016789"/>
    <lineage>
        <taxon>Bacteria</taxon>
        <taxon>Bacillati</taxon>
        <taxon>Actinomycetota</taxon>
        <taxon>Actinomycetes</taxon>
        <taxon>Micromonosporales</taxon>
        <taxon>Micromonosporaceae</taxon>
    </lineage>
</organism>
<dbReference type="InterPro" id="IPR013762">
    <property type="entry name" value="Integrase-like_cat_sf"/>
</dbReference>
<dbReference type="Gene3D" id="1.10.150.130">
    <property type="match status" value="1"/>
</dbReference>
<dbReference type="InterPro" id="IPR044068">
    <property type="entry name" value="CB"/>
</dbReference>
<proteinExistence type="inferred from homology"/>
<dbReference type="InterPro" id="IPR002104">
    <property type="entry name" value="Integrase_catalytic"/>
</dbReference>
<dbReference type="CDD" id="cd00397">
    <property type="entry name" value="DNA_BRE_C"/>
    <property type="match status" value="1"/>
</dbReference>
<name>A0ABQ5R887_9ACTN</name>
<dbReference type="PROSITE" id="PS51898">
    <property type="entry name" value="TYR_RECOMBINASE"/>
    <property type="match status" value="1"/>
</dbReference>
<feature type="domain" description="Core-binding (CB)" evidence="7">
    <location>
        <begin position="30"/>
        <end position="115"/>
    </location>
</feature>
<dbReference type="Proteomes" id="UP001144280">
    <property type="component" value="Unassembled WGS sequence"/>
</dbReference>
<evidence type="ECO:0000259" key="7">
    <source>
        <dbReference type="PROSITE" id="PS51900"/>
    </source>
</evidence>
<evidence type="ECO:0000259" key="6">
    <source>
        <dbReference type="PROSITE" id="PS51898"/>
    </source>
</evidence>
<dbReference type="Pfam" id="PF00589">
    <property type="entry name" value="Phage_integrase"/>
    <property type="match status" value="1"/>
</dbReference>
<accession>A0ABQ5R887</accession>
<evidence type="ECO:0000256" key="3">
    <source>
        <dbReference type="ARBA" id="ARBA00023125"/>
    </source>
</evidence>
<dbReference type="InterPro" id="IPR004107">
    <property type="entry name" value="Integrase_SAM-like_N"/>
</dbReference>
<keyword evidence="3 5" id="KW-0238">DNA-binding</keyword>
<evidence type="ECO:0000256" key="1">
    <source>
        <dbReference type="ARBA" id="ARBA00008857"/>
    </source>
</evidence>
<dbReference type="InterPro" id="IPR010998">
    <property type="entry name" value="Integrase_recombinase_N"/>
</dbReference>
<dbReference type="Gene3D" id="1.10.443.10">
    <property type="entry name" value="Intergrase catalytic core"/>
    <property type="match status" value="1"/>
</dbReference>
<comment type="caution">
    <text evidence="8">The sequence shown here is derived from an EMBL/GenBank/DDBJ whole genome shotgun (WGS) entry which is preliminary data.</text>
</comment>
<evidence type="ECO:0000313" key="9">
    <source>
        <dbReference type="Proteomes" id="UP001144280"/>
    </source>
</evidence>